<dbReference type="GO" id="GO:0005524">
    <property type="term" value="F:ATP binding"/>
    <property type="evidence" value="ECO:0007669"/>
    <property type="project" value="UniProtKB-UniRule"/>
</dbReference>
<dbReference type="GO" id="GO:0016740">
    <property type="term" value="F:transferase activity"/>
    <property type="evidence" value="ECO:0007669"/>
    <property type="project" value="UniProtKB-KW"/>
</dbReference>
<comment type="similarity">
    <text evidence="4">Belongs to the ubiquitin-conjugating enzyme family.</text>
</comment>
<dbReference type="Gene3D" id="3.10.110.10">
    <property type="entry name" value="Ubiquitin Conjugating Enzyme"/>
    <property type="match status" value="1"/>
</dbReference>
<reference evidence="6" key="1">
    <citation type="submission" date="2023-05" db="EMBL/GenBank/DDBJ databases">
        <title>Nepenthes gracilis genome sequencing.</title>
        <authorList>
            <person name="Fukushima K."/>
        </authorList>
    </citation>
    <scope>NUCLEOTIDE SEQUENCE</scope>
    <source>
        <strain evidence="6">SING2019-196</strain>
    </source>
</reference>
<protein>
    <recommendedName>
        <fullName evidence="5">UBC core domain-containing protein</fullName>
    </recommendedName>
</protein>
<dbReference type="PROSITE" id="PS00183">
    <property type="entry name" value="UBC_1"/>
    <property type="match status" value="1"/>
</dbReference>
<keyword evidence="2 4" id="KW-0833">Ubl conjugation pathway</keyword>
<evidence type="ECO:0000259" key="5">
    <source>
        <dbReference type="PROSITE" id="PS50127"/>
    </source>
</evidence>
<dbReference type="InterPro" id="IPR000608">
    <property type="entry name" value="UBC"/>
</dbReference>
<evidence type="ECO:0000256" key="3">
    <source>
        <dbReference type="PROSITE-ProRule" id="PRU10133"/>
    </source>
</evidence>
<keyword evidence="1" id="KW-0808">Transferase</keyword>
<proteinExistence type="inferred from homology"/>
<dbReference type="Pfam" id="PF00179">
    <property type="entry name" value="UQ_con"/>
    <property type="match status" value="1"/>
</dbReference>
<evidence type="ECO:0000256" key="1">
    <source>
        <dbReference type="ARBA" id="ARBA00022679"/>
    </source>
</evidence>
<evidence type="ECO:0000256" key="4">
    <source>
        <dbReference type="RuleBase" id="RU362109"/>
    </source>
</evidence>
<dbReference type="InterPro" id="IPR023313">
    <property type="entry name" value="UBQ-conjugating_AS"/>
</dbReference>
<dbReference type="SUPFAM" id="SSF54495">
    <property type="entry name" value="UBC-like"/>
    <property type="match status" value="1"/>
</dbReference>
<keyword evidence="4" id="KW-0547">Nucleotide-binding</keyword>
<keyword evidence="7" id="KW-1185">Reference proteome</keyword>
<evidence type="ECO:0000313" key="6">
    <source>
        <dbReference type="EMBL" id="GMH28974.1"/>
    </source>
</evidence>
<accession>A0AAD3TGW7</accession>
<name>A0AAD3TGW7_NEPGR</name>
<gene>
    <name evidence="6" type="ORF">Nepgr_030817</name>
</gene>
<feature type="domain" description="UBC core" evidence="5">
    <location>
        <begin position="1"/>
        <end position="100"/>
    </location>
</feature>
<dbReference type="PROSITE" id="PS50127">
    <property type="entry name" value="UBC_2"/>
    <property type="match status" value="1"/>
</dbReference>
<dbReference type="AlphaFoldDB" id="A0AAD3TGW7"/>
<keyword evidence="4" id="KW-0067">ATP-binding</keyword>
<evidence type="ECO:0000256" key="2">
    <source>
        <dbReference type="ARBA" id="ARBA00022786"/>
    </source>
</evidence>
<evidence type="ECO:0000313" key="7">
    <source>
        <dbReference type="Proteomes" id="UP001279734"/>
    </source>
</evidence>
<organism evidence="6 7">
    <name type="scientific">Nepenthes gracilis</name>
    <name type="common">Slender pitcher plant</name>
    <dbReference type="NCBI Taxonomy" id="150966"/>
    <lineage>
        <taxon>Eukaryota</taxon>
        <taxon>Viridiplantae</taxon>
        <taxon>Streptophyta</taxon>
        <taxon>Embryophyta</taxon>
        <taxon>Tracheophyta</taxon>
        <taxon>Spermatophyta</taxon>
        <taxon>Magnoliopsida</taxon>
        <taxon>eudicotyledons</taxon>
        <taxon>Gunneridae</taxon>
        <taxon>Pentapetalae</taxon>
        <taxon>Caryophyllales</taxon>
        <taxon>Nepenthaceae</taxon>
        <taxon>Nepenthes</taxon>
    </lineage>
</organism>
<dbReference type="InterPro" id="IPR016135">
    <property type="entry name" value="UBQ-conjugating_enzyme/RWD"/>
</dbReference>
<feature type="active site" description="Glycyl thioester intermediate" evidence="3">
    <location>
        <position position="71"/>
    </location>
</feature>
<comment type="caution">
    <text evidence="6">The sequence shown here is derived from an EMBL/GenBank/DDBJ whole genome shotgun (WGS) entry which is preliminary data.</text>
</comment>
<sequence length="100" mass="10734">MAEDKIHCTAGLLSSSVGAMAEASGTFYGMLIPRLSKTLQILSPPQNEAIEVCCLSDKILHPNIISNGSICLDILQEQWSPALTISKVVNLIPSISFDYA</sequence>
<dbReference type="Proteomes" id="UP001279734">
    <property type="component" value="Unassembled WGS sequence"/>
</dbReference>
<dbReference type="EMBL" id="BSYO01000035">
    <property type="protein sequence ID" value="GMH28974.1"/>
    <property type="molecule type" value="Genomic_DNA"/>
</dbReference>